<evidence type="ECO:0000313" key="3">
    <source>
        <dbReference type="Proteomes" id="UP001152049"/>
    </source>
</evidence>
<accession>A0A9W8RXK2</accession>
<dbReference type="Proteomes" id="UP001152049">
    <property type="component" value="Unassembled WGS sequence"/>
</dbReference>
<proteinExistence type="predicted"/>
<gene>
    <name evidence="2" type="ORF">NW762_009040</name>
</gene>
<keyword evidence="1" id="KW-0732">Signal</keyword>
<reference evidence="2" key="1">
    <citation type="submission" date="2022-09" db="EMBL/GenBank/DDBJ databases">
        <title>Fusarium specimens isolated from Avocado Roots.</title>
        <authorList>
            <person name="Stajich J."/>
            <person name="Roper C."/>
            <person name="Heimlech-Rivalta G."/>
        </authorList>
    </citation>
    <scope>NUCLEOTIDE SEQUENCE</scope>
    <source>
        <strain evidence="2">CF00136</strain>
    </source>
</reference>
<dbReference type="PROSITE" id="PS51257">
    <property type="entry name" value="PROKAR_LIPOPROTEIN"/>
    <property type="match status" value="1"/>
</dbReference>
<keyword evidence="3" id="KW-1185">Reference proteome</keyword>
<comment type="caution">
    <text evidence="2">The sequence shown here is derived from an EMBL/GenBank/DDBJ whole genome shotgun (WGS) entry which is preliminary data.</text>
</comment>
<dbReference type="OrthoDB" id="2818448at2759"/>
<evidence type="ECO:0000256" key="1">
    <source>
        <dbReference type="SAM" id="SignalP"/>
    </source>
</evidence>
<dbReference type="EMBL" id="JAOQAZ010000018">
    <property type="protein sequence ID" value="KAJ4256944.1"/>
    <property type="molecule type" value="Genomic_DNA"/>
</dbReference>
<sequence>MVRLLNIAAILFAGFVTVQGCTHCQCLYNDGSHCCVQELPSGGEADCHALCLKAQQAGPNQFQPGPACNGGGKNTCVSTWNAHGRKKCYGYPS</sequence>
<feature type="signal peptide" evidence="1">
    <location>
        <begin position="1"/>
        <end position="20"/>
    </location>
</feature>
<name>A0A9W8RXK2_9HYPO</name>
<organism evidence="2 3">
    <name type="scientific">Fusarium torreyae</name>
    <dbReference type="NCBI Taxonomy" id="1237075"/>
    <lineage>
        <taxon>Eukaryota</taxon>
        <taxon>Fungi</taxon>
        <taxon>Dikarya</taxon>
        <taxon>Ascomycota</taxon>
        <taxon>Pezizomycotina</taxon>
        <taxon>Sordariomycetes</taxon>
        <taxon>Hypocreomycetidae</taxon>
        <taxon>Hypocreales</taxon>
        <taxon>Nectriaceae</taxon>
        <taxon>Fusarium</taxon>
    </lineage>
</organism>
<evidence type="ECO:0000313" key="2">
    <source>
        <dbReference type="EMBL" id="KAJ4256944.1"/>
    </source>
</evidence>
<dbReference type="AlphaFoldDB" id="A0A9W8RXK2"/>
<protein>
    <submittedName>
        <fullName evidence="2">Uncharacterized protein</fullName>
    </submittedName>
</protein>
<feature type="chain" id="PRO_5040908794" evidence="1">
    <location>
        <begin position="21"/>
        <end position="93"/>
    </location>
</feature>